<organism evidence="2 3">
    <name type="scientific">Enterococcus ureilyticus</name>
    <dbReference type="NCBI Taxonomy" id="1131292"/>
    <lineage>
        <taxon>Bacteria</taxon>
        <taxon>Bacillati</taxon>
        <taxon>Bacillota</taxon>
        <taxon>Bacilli</taxon>
        <taxon>Lactobacillales</taxon>
        <taxon>Enterococcaceae</taxon>
        <taxon>Enterococcus</taxon>
    </lineage>
</organism>
<dbReference type="RefSeq" id="WP_069638797.1">
    <property type="nucleotide sequence ID" value="NZ_JAFBEZ010000013.1"/>
</dbReference>
<gene>
    <name evidence="2" type="ORF">BCR24_01590</name>
</gene>
<dbReference type="PANTHER" id="PTHR39639:SF1">
    <property type="entry name" value="DUF262 DOMAIN-CONTAINING PROTEIN"/>
    <property type="match status" value="1"/>
</dbReference>
<dbReference type="InterPro" id="IPR004919">
    <property type="entry name" value="GmrSD_N"/>
</dbReference>
<comment type="caution">
    <text evidence="2">The sequence shown here is derived from an EMBL/GenBank/DDBJ whole genome shotgun (WGS) entry which is preliminary data.</text>
</comment>
<evidence type="ECO:0000259" key="1">
    <source>
        <dbReference type="Pfam" id="PF03235"/>
    </source>
</evidence>
<dbReference type="PANTHER" id="PTHR39639">
    <property type="entry name" value="CHROMOSOME 16, WHOLE GENOME SHOTGUN SEQUENCE"/>
    <property type="match status" value="1"/>
</dbReference>
<evidence type="ECO:0000313" key="2">
    <source>
        <dbReference type="EMBL" id="OEG24072.1"/>
    </source>
</evidence>
<accession>A0A1E5HGK1</accession>
<protein>
    <recommendedName>
        <fullName evidence="1">GmrSD restriction endonucleases N-terminal domain-containing protein</fullName>
    </recommendedName>
</protein>
<name>A0A1E5HGK1_9ENTE</name>
<dbReference type="STRING" id="1131292.BCR24_01590"/>
<dbReference type="Pfam" id="PF03235">
    <property type="entry name" value="GmrSD_N"/>
    <property type="match status" value="1"/>
</dbReference>
<feature type="domain" description="GmrSD restriction endonucleases N-terminal" evidence="1">
    <location>
        <begin position="51"/>
        <end position="193"/>
    </location>
</feature>
<dbReference type="OrthoDB" id="9770340at2"/>
<dbReference type="AlphaFoldDB" id="A0A1E5HGK1"/>
<proteinExistence type="predicted"/>
<dbReference type="Proteomes" id="UP000094469">
    <property type="component" value="Unassembled WGS sequence"/>
</dbReference>
<dbReference type="EMBL" id="MIKC01000001">
    <property type="protein sequence ID" value="OEG24072.1"/>
    <property type="molecule type" value="Genomic_DNA"/>
</dbReference>
<sequence>MFKYNDVLEKKVKETNQLSKETDIISKYKNGEFRIVTEQARYPLANLANIFAEHILQPNYQRRRVWDLKRKSKLIESFIINVPIPSIFLYEIEFSKYEVMDGQQRVSTLLQFFADEFALEGLEIWHELNGKKYSELPMEIQKGINRRYISATILLKETAESESSEMTMKQFVFERLNTGGMQLDPQEIRNALYPGKFNELLIELSKDKLFRKLWGFENAVSERMEDCELVLRFFAYKSATAHKISKGIKALLDTYMKKSITFKENDVEVLRSLFTKTVFLAYQIFGENAFKSEAKSKKSEKMIYDTVMLYMASIIEDLEEQEIDVNEVKFNNLSKKKYAAINSNKELFNGKYTAIKNVSERVDFFEHELKGSIIYDR</sequence>
<evidence type="ECO:0000313" key="3">
    <source>
        <dbReference type="Proteomes" id="UP000094469"/>
    </source>
</evidence>
<reference evidence="3" key="1">
    <citation type="submission" date="2016-09" db="EMBL/GenBank/DDBJ databases">
        <authorList>
            <person name="Gulvik C.A."/>
        </authorList>
    </citation>
    <scope>NUCLEOTIDE SEQUENCE [LARGE SCALE GENOMIC DNA]</scope>
    <source>
        <strain evidence="3">LMG 26676</strain>
    </source>
</reference>
<keyword evidence="3" id="KW-1185">Reference proteome</keyword>